<dbReference type="EMBL" id="JBHHMI010000013">
    <property type="protein sequence ID" value="MFB5268111.1"/>
    <property type="molecule type" value="Genomic_DNA"/>
</dbReference>
<keyword evidence="2" id="KW-1185">Reference proteome</keyword>
<name>A0ABV5AV80_9BACL</name>
<dbReference type="RefSeq" id="WP_375356238.1">
    <property type="nucleotide sequence ID" value="NZ_JBHHMI010000013.1"/>
</dbReference>
<comment type="caution">
    <text evidence="1">The sequence shown here is derived from an EMBL/GenBank/DDBJ whole genome shotgun (WGS) entry which is preliminary data.</text>
</comment>
<evidence type="ECO:0000313" key="2">
    <source>
        <dbReference type="Proteomes" id="UP001580346"/>
    </source>
</evidence>
<organism evidence="1 2">
    <name type="scientific">Paenibacillus enshidis</name>
    <dbReference type="NCBI Taxonomy" id="1458439"/>
    <lineage>
        <taxon>Bacteria</taxon>
        <taxon>Bacillati</taxon>
        <taxon>Bacillota</taxon>
        <taxon>Bacilli</taxon>
        <taxon>Bacillales</taxon>
        <taxon>Paenibacillaceae</taxon>
        <taxon>Paenibacillus</taxon>
    </lineage>
</organism>
<sequence>MRTYDVLEINPNKIIITYCNHGIVRVTNIEIGRTYWVHPDNPLKLKHRGRNCVVTNFYRDKHGHAIDASVRFLDDNRKGRVDLNDLVADEPALTLKRLYEKYDNLQQYLPDNVPDLLFTKNELKYMGRVPNGDPVASVYYADQKRSFPLFDLQATRTTRKQKGFSLISKNETPEDIIKRRKCASGLK</sequence>
<reference evidence="1 2" key="1">
    <citation type="submission" date="2024-09" db="EMBL/GenBank/DDBJ databases">
        <title>Paenibacillus zeirhizospherea sp. nov., isolated from surface of the maize (Zea mays) roots in a horticulture field, Hungary.</title>
        <authorList>
            <person name="Marton D."/>
            <person name="Farkas M."/>
            <person name="Bedics A."/>
            <person name="Toth E."/>
            <person name="Tancsics A."/>
            <person name="Boka K."/>
            <person name="Maroti G."/>
            <person name="Kriszt B."/>
            <person name="Cserhati M."/>
        </authorList>
    </citation>
    <scope>NUCLEOTIDE SEQUENCE [LARGE SCALE GENOMIC DNA]</scope>
    <source>
        <strain evidence="1 2">KCTC 33519</strain>
    </source>
</reference>
<evidence type="ECO:0000313" key="1">
    <source>
        <dbReference type="EMBL" id="MFB5268111.1"/>
    </source>
</evidence>
<gene>
    <name evidence="1" type="ORF">ACE41H_15190</name>
</gene>
<protein>
    <submittedName>
        <fullName evidence="1">Uncharacterized protein</fullName>
    </submittedName>
</protein>
<accession>A0ABV5AV80</accession>
<proteinExistence type="predicted"/>
<dbReference type="Proteomes" id="UP001580346">
    <property type="component" value="Unassembled WGS sequence"/>
</dbReference>